<dbReference type="EMBL" id="QDEB01129074">
    <property type="protein sequence ID" value="RZB39335.1"/>
    <property type="molecule type" value="Genomic_DNA"/>
</dbReference>
<organism evidence="1 2">
    <name type="scientific">Asbolus verrucosus</name>
    <name type="common">Desert ironclad beetle</name>
    <dbReference type="NCBI Taxonomy" id="1661398"/>
    <lineage>
        <taxon>Eukaryota</taxon>
        <taxon>Metazoa</taxon>
        <taxon>Ecdysozoa</taxon>
        <taxon>Arthropoda</taxon>
        <taxon>Hexapoda</taxon>
        <taxon>Insecta</taxon>
        <taxon>Pterygota</taxon>
        <taxon>Neoptera</taxon>
        <taxon>Endopterygota</taxon>
        <taxon>Coleoptera</taxon>
        <taxon>Polyphaga</taxon>
        <taxon>Cucujiformia</taxon>
        <taxon>Tenebrionidae</taxon>
        <taxon>Pimeliinae</taxon>
        <taxon>Asbolus</taxon>
    </lineage>
</organism>
<evidence type="ECO:0000313" key="1">
    <source>
        <dbReference type="EMBL" id="RZB39335.1"/>
    </source>
</evidence>
<proteinExistence type="predicted"/>
<sequence>MTKIYFWHKDNIGHVSLELSDRTYISYWPEATNRKNTIETRTYEDDVAAECRHPDEILDLPDGIMDETKTKLWWIDYVNNNRYHLPLKNCALVVRRALIMGDIFGGNRQLAPVLRMDLDVETLLPVVTPHNVFQWAKFYISA</sequence>
<evidence type="ECO:0000313" key="2">
    <source>
        <dbReference type="Proteomes" id="UP000292052"/>
    </source>
</evidence>
<name>A0A482V807_ASBVE</name>
<dbReference type="Proteomes" id="UP000292052">
    <property type="component" value="Unassembled WGS sequence"/>
</dbReference>
<gene>
    <name evidence="1" type="ORF">BDFB_011436</name>
</gene>
<keyword evidence="2" id="KW-1185">Reference proteome</keyword>
<protein>
    <submittedName>
        <fullName evidence="1">Uncharacterized protein</fullName>
    </submittedName>
</protein>
<comment type="caution">
    <text evidence="1">The sequence shown here is derived from an EMBL/GenBank/DDBJ whole genome shotgun (WGS) entry which is preliminary data.</text>
</comment>
<dbReference type="OrthoDB" id="6140501at2759"/>
<accession>A0A482V807</accession>
<reference evidence="1 2" key="1">
    <citation type="submission" date="2017-03" db="EMBL/GenBank/DDBJ databases">
        <title>Genome of the blue death feigning beetle - Asbolus verrucosus.</title>
        <authorList>
            <person name="Rider S.D."/>
        </authorList>
    </citation>
    <scope>NUCLEOTIDE SEQUENCE [LARGE SCALE GENOMIC DNA]</scope>
    <source>
        <strain evidence="1">Butters</strain>
        <tissue evidence="1">Head and leg muscle</tissue>
    </source>
</reference>
<dbReference type="AlphaFoldDB" id="A0A482V807"/>